<comment type="caution">
    <text evidence="7">The sequence shown here is derived from an EMBL/GenBank/DDBJ whole genome shotgun (WGS) entry which is preliminary data.</text>
</comment>
<dbReference type="RefSeq" id="WP_155449644.1">
    <property type="nucleotide sequence ID" value="NZ_WNKT01000013.1"/>
</dbReference>
<dbReference type="NCBIfam" id="TIGR04535">
    <property type="entry name" value="ferrit_encaps"/>
    <property type="match status" value="1"/>
</dbReference>
<evidence type="ECO:0000256" key="4">
    <source>
        <dbReference type="ARBA" id="ARBA00033738"/>
    </source>
</evidence>
<evidence type="ECO:0000256" key="5">
    <source>
        <dbReference type="ARBA" id="ARBA00033787"/>
    </source>
</evidence>
<evidence type="ECO:0000256" key="2">
    <source>
        <dbReference type="ARBA" id="ARBA00022723"/>
    </source>
</evidence>
<gene>
    <name evidence="7" type="ORF">GJ668_08065</name>
</gene>
<dbReference type="Gene3D" id="6.10.140.1960">
    <property type="match status" value="1"/>
</dbReference>
<comment type="subcellular location">
    <subcellularLocation>
        <location evidence="4">Encapsulin nanocompartment</location>
    </subcellularLocation>
</comment>
<dbReference type="GO" id="GO:0004322">
    <property type="term" value="F:ferroxidase activity"/>
    <property type="evidence" value="ECO:0007669"/>
    <property type="project" value="InterPro"/>
</dbReference>
<dbReference type="Proteomes" id="UP000434044">
    <property type="component" value="Unassembled WGS sequence"/>
</dbReference>
<evidence type="ECO:0000313" key="8">
    <source>
        <dbReference type="Proteomes" id="UP000434044"/>
    </source>
</evidence>
<dbReference type="Pfam" id="PF22277">
    <property type="entry name" value="EncFtn-like"/>
    <property type="match status" value="1"/>
</dbReference>
<keyword evidence="3" id="KW-0408">Iron</keyword>
<dbReference type="GO" id="GO:0006879">
    <property type="term" value="P:intracellular iron ion homeostasis"/>
    <property type="evidence" value="ECO:0007669"/>
    <property type="project" value="UniProtKB-KW"/>
</dbReference>
<dbReference type="InterPro" id="IPR054581">
    <property type="entry name" value="EncFtn-like"/>
</dbReference>
<keyword evidence="5" id="KW-1284">Encapsulin nanocompartment</keyword>
<dbReference type="GO" id="GO:0046872">
    <property type="term" value="F:metal ion binding"/>
    <property type="evidence" value="ECO:0007669"/>
    <property type="project" value="UniProtKB-KW"/>
</dbReference>
<dbReference type="GO" id="GO:0140737">
    <property type="term" value="C:encapsulin nanocompartment"/>
    <property type="evidence" value="ECO:0007669"/>
    <property type="project" value="UniProtKB-SubCell"/>
</dbReference>
<keyword evidence="8" id="KW-1185">Reference proteome</keyword>
<dbReference type="InterPro" id="IPR009078">
    <property type="entry name" value="Ferritin-like_SF"/>
</dbReference>
<dbReference type="EMBL" id="WNKT01000013">
    <property type="protein sequence ID" value="MTW21053.1"/>
    <property type="molecule type" value="Genomic_DNA"/>
</dbReference>
<reference evidence="7 8" key="1">
    <citation type="submission" date="2019-11" db="EMBL/GenBank/DDBJ databases">
        <title>Whole-genome sequence of the anaerobic purple sulfur bacterium Allochromatium palmeri DSM 15591.</title>
        <authorList>
            <person name="Kyndt J.A."/>
            <person name="Meyer T.E."/>
        </authorList>
    </citation>
    <scope>NUCLEOTIDE SEQUENCE [LARGE SCALE GENOMIC DNA]</scope>
    <source>
        <strain evidence="7 8">DSM 15591</strain>
    </source>
</reference>
<dbReference type="OrthoDB" id="9796238at2"/>
<dbReference type="SUPFAM" id="SSF47240">
    <property type="entry name" value="Ferritin-like"/>
    <property type="match status" value="1"/>
</dbReference>
<sequence length="129" mass="14724">MPDSSEGLLHEAPETLSTMARDMHRALISLQEELEAVDWYQQRAESCVDEDLRAVFEHNRREEIEHAAMLLEWLRRHDPIFAAHLRDDLFSHAPITDVEAAATEDPQTQPEEPRADSAGFTIGSLKEHP</sequence>
<evidence type="ECO:0000256" key="1">
    <source>
        <dbReference type="ARBA" id="ARBA00022434"/>
    </source>
</evidence>
<evidence type="ECO:0000256" key="3">
    <source>
        <dbReference type="ARBA" id="ARBA00023004"/>
    </source>
</evidence>
<evidence type="ECO:0000256" key="6">
    <source>
        <dbReference type="SAM" id="MobiDB-lite"/>
    </source>
</evidence>
<accession>A0A6N8E9T0</accession>
<keyword evidence="1" id="KW-0409">Iron storage</keyword>
<keyword evidence="2" id="KW-0479">Metal-binding</keyword>
<evidence type="ECO:0000313" key="7">
    <source>
        <dbReference type="EMBL" id="MTW21053.1"/>
    </source>
</evidence>
<dbReference type="InterPro" id="IPR030907">
    <property type="entry name" value="Ferrit_encaps"/>
</dbReference>
<organism evidence="7 8">
    <name type="scientific">Allochromatium palmeri</name>
    <dbReference type="NCBI Taxonomy" id="231048"/>
    <lineage>
        <taxon>Bacteria</taxon>
        <taxon>Pseudomonadati</taxon>
        <taxon>Pseudomonadota</taxon>
        <taxon>Gammaproteobacteria</taxon>
        <taxon>Chromatiales</taxon>
        <taxon>Chromatiaceae</taxon>
        <taxon>Allochromatium</taxon>
    </lineage>
</organism>
<name>A0A6N8E9T0_9GAMM</name>
<proteinExistence type="predicted"/>
<dbReference type="CDD" id="cd00657">
    <property type="entry name" value="Ferritin_like"/>
    <property type="match status" value="1"/>
</dbReference>
<dbReference type="AlphaFoldDB" id="A0A6N8E9T0"/>
<feature type="region of interest" description="Disordered" evidence="6">
    <location>
        <begin position="99"/>
        <end position="129"/>
    </location>
</feature>
<protein>
    <submittedName>
        <fullName evidence="7">Ferritin</fullName>
    </submittedName>
</protein>